<keyword evidence="2" id="KW-1185">Reference proteome</keyword>
<evidence type="ECO:0008006" key="3">
    <source>
        <dbReference type="Google" id="ProtNLM"/>
    </source>
</evidence>
<dbReference type="OrthoDB" id="2995911at2759"/>
<dbReference type="Proteomes" id="UP000076722">
    <property type="component" value="Unassembled WGS sequence"/>
</dbReference>
<dbReference type="EMBL" id="KV419416">
    <property type="protein sequence ID" value="KZS91312.1"/>
    <property type="molecule type" value="Genomic_DNA"/>
</dbReference>
<gene>
    <name evidence="1" type="ORF">SISNIDRAFT_517445</name>
</gene>
<evidence type="ECO:0000313" key="1">
    <source>
        <dbReference type="EMBL" id="KZS91312.1"/>
    </source>
</evidence>
<name>A0A164SBA8_9AGAM</name>
<organism evidence="1 2">
    <name type="scientific">Sistotremastrum niveocremeum HHB9708</name>
    <dbReference type="NCBI Taxonomy" id="1314777"/>
    <lineage>
        <taxon>Eukaryota</taxon>
        <taxon>Fungi</taxon>
        <taxon>Dikarya</taxon>
        <taxon>Basidiomycota</taxon>
        <taxon>Agaricomycotina</taxon>
        <taxon>Agaricomycetes</taxon>
        <taxon>Sistotremastrales</taxon>
        <taxon>Sistotremastraceae</taxon>
        <taxon>Sertulicium</taxon>
        <taxon>Sertulicium niveocremeum</taxon>
    </lineage>
</organism>
<proteinExistence type="predicted"/>
<protein>
    <recommendedName>
        <fullName evidence="3">F-box domain-containing protein</fullName>
    </recommendedName>
</protein>
<accession>A0A164SBA8</accession>
<evidence type="ECO:0000313" key="2">
    <source>
        <dbReference type="Proteomes" id="UP000076722"/>
    </source>
</evidence>
<reference evidence="1 2" key="1">
    <citation type="journal article" date="2016" name="Mol. Biol. Evol.">
        <title>Comparative Genomics of Early-Diverging Mushroom-Forming Fungi Provides Insights into the Origins of Lignocellulose Decay Capabilities.</title>
        <authorList>
            <person name="Nagy L.G."/>
            <person name="Riley R."/>
            <person name="Tritt A."/>
            <person name="Adam C."/>
            <person name="Daum C."/>
            <person name="Floudas D."/>
            <person name="Sun H."/>
            <person name="Yadav J.S."/>
            <person name="Pangilinan J."/>
            <person name="Larsson K.H."/>
            <person name="Matsuura K."/>
            <person name="Barry K."/>
            <person name="Labutti K."/>
            <person name="Kuo R."/>
            <person name="Ohm R.A."/>
            <person name="Bhattacharya S.S."/>
            <person name="Shirouzu T."/>
            <person name="Yoshinaga Y."/>
            <person name="Martin F.M."/>
            <person name="Grigoriev I.V."/>
            <person name="Hibbett D.S."/>
        </authorList>
    </citation>
    <scope>NUCLEOTIDE SEQUENCE [LARGE SCALE GENOMIC DNA]</scope>
    <source>
        <strain evidence="1 2">HHB9708</strain>
    </source>
</reference>
<sequence length="296" mass="33407">MSVQIMPLPTPIHSRNYSPSSMPSASPTAVPYLPTELVLEIFRLGATDTPTAVNLLQLSSWTREFLQPSLYDTVLLNTWSRVDLFRLALNHEAKGQLRRQSGTDFVKKLSIDVGEYPIKDILNDCRRLTSLVVSTHPFHDAQRSLNISPSCTHLTVTGPTYLFRSAPPSITHLTFTQDAPLIQRISDGVIAPLPKLSHLAFRIQAHPLPFAPDPSPRLIDAVNAFLENPTIEVIFVSVSEDADPRFWHALSEIKDHRVVARRGGDWWEMKKWAMPNGDEAFWSSAEREVARRREEL</sequence>
<dbReference type="AlphaFoldDB" id="A0A164SBA8"/>